<dbReference type="FunFam" id="3.40.50.720:FF:000080">
    <property type="entry name" value="Thiazole biosynthesis adenylyltransferase ThiF"/>
    <property type="match status" value="1"/>
</dbReference>
<evidence type="ECO:0000256" key="1">
    <source>
        <dbReference type="ARBA" id="ARBA00009919"/>
    </source>
</evidence>
<dbReference type="GO" id="GO:0004792">
    <property type="term" value="F:thiosulfate-cyanide sulfurtransferase activity"/>
    <property type="evidence" value="ECO:0007669"/>
    <property type="project" value="TreeGrafter"/>
</dbReference>
<dbReference type="PANTHER" id="PTHR10953">
    <property type="entry name" value="UBIQUITIN-ACTIVATING ENZYME E1"/>
    <property type="match status" value="1"/>
</dbReference>
<dbReference type="GO" id="GO:0005829">
    <property type="term" value="C:cytosol"/>
    <property type="evidence" value="ECO:0007669"/>
    <property type="project" value="TreeGrafter"/>
</dbReference>
<dbReference type="KEGG" id="shm:Shewmr7_2095"/>
<dbReference type="EMBL" id="CP000444">
    <property type="protein sequence ID" value="ABI43083.1"/>
    <property type="molecule type" value="Genomic_DNA"/>
</dbReference>
<evidence type="ECO:0000259" key="2">
    <source>
        <dbReference type="Pfam" id="PF00899"/>
    </source>
</evidence>
<reference evidence="3" key="1">
    <citation type="submission" date="2006-08" db="EMBL/GenBank/DDBJ databases">
        <title>Complete sequence of Chromosome1 of Shewanella sp. MR-7.</title>
        <authorList>
            <consortium name="US DOE Joint Genome Institute"/>
            <person name="Copeland A."/>
            <person name="Lucas S."/>
            <person name="Lapidus A."/>
            <person name="Barry K."/>
            <person name="Detter J.C."/>
            <person name="Glavina del Rio T."/>
            <person name="Hammon N."/>
            <person name="Israni S."/>
            <person name="Dalin E."/>
            <person name="Tice H."/>
            <person name="Pitluck S."/>
            <person name="Kiss H."/>
            <person name="Brettin T."/>
            <person name="Bruce D."/>
            <person name="Han C."/>
            <person name="Tapia R."/>
            <person name="Gilna P."/>
            <person name="Schmutz J."/>
            <person name="Larimer F."/>
            <person name="Land M."/>
            <person name="Hauser L."/>
            <person name="Kyrpides N."/>
            <person name="Mikhailova N."/>
            <person name="Nealson K."/>
            <person name="Konstantinidis K."/>
            <person name="Klappenbach J."/>
            <person name="Tiedje J."/>
            <person name="Richardson P."/>
        </authorList>
    </citation>
    <scope>NUCLEOTIDE SEQUENCE</scope>
    <source>
        <strain evidence="3">MR-7</strain>
    </source>
</reference>
<dbReference type="InterPro" id="IPR035985">
    <property type="entry name" value="Ubiquitin-activating_enz"/>
</dbReference>
<protein>
    <submittedName>
        <fullName evidence="3">UBA/THIF-type NAD/FAD binding protein</fullName>
    </submittedName>
</protein>
<proteinExistence type="inferred from homology"/>
<dbReference type="PANTHER" id="PTHR10953:SF240">
    <property type="entry name" value="SULFUR CARRIER PROTEIN THIS ADENYLYLTRANSFERASE"/>
    <property type="match status" value="1"/>
</dbReference>
<dbReference type="GO" id="GO:0008146">
    <property type="term" value="F:sulfotransferase activity"/>
    <property type="evidence" value="ECO:0007669"/>
    <property type="project" value="TreeGrafter"/>
</dbReference>
<accession>Q0HUX2</accession>
<evidence type="ECO:0000313" key="3">
    <source>
        <dbReference type="EMBL" id="ABI43083.1"/>
    </source>
</evidence>
<dbReference type="HOGENOM" id="CLU_013325_10_3_6"/>
<dbReference type="CDD" id="cd00757">
    <property type="entry name" value="ThiF_MoeB_HesA_family"/>
    <property type="match status" value="1"/>
</dbReference>
<gene>
    <name evidence="3" type="ordered locus">Shewmr7_2095</name>
</gene>
<dbReference type="InterPro" id="IPR000594">
    <property type="entry name" value="ThiF_NAD_FAD-bd"/>
</dbReference>
<feature type="domain" description="THIF-type NAD/FAD binding fold" evidence="2">
    <location>
        <begin position="19"/>
        <end position="286"/>
    </location>
</feature>
<dbReference type="Gene3D" id="3.40.50.720">
    <property type="entry name" value="NAD(P)-binding Rossmann-like Domain"/>
    <property type="match status" value="1"/>
</dbReference>
<dbReference type="GO" id="GO:0008641">
    <property type="term" value="F:ubiquitin-like modifier activating enzyme activity"/>
    <property type="evidence" value="ECO:0007669"/>
    <property type="project" value="InterPro"/>
</dbReference>
<organism evidence="3">
    <name type="scientific">Shewanella sp. (strain MR-7)</name>
    <dbReference type="NCBI Taxonomy" id="60481"/>
    <lineage>
        <taxon>Bacteria</taxon>
        <taxon>Pseudomonadati</taxon>
        <taxon>Pseudomonadota</taxon>
        <taxon>Gammaproteobacteria</taxon>
        <taxon>Alteromonadales</taxon>
        <taxon>Shewanellaceae</taxon>
        <taxon>Shewanella</taxon>
    </lineage>
</organism>
<dbReference type="AlphaFoldDB" id="Q0HUX2"/>
<name>Q0HUX2_SHESR</name>
<sequence>MSITQEQAQSLADKDFIRYSRQIFLPEVGEAGQLQLKQAHVLIVGLGGLGQLAAQYLACAGVGRLTLVDGDRVELSNLPRQLLFSDDDIGHHKALIAKQKLAVLAQGCEMDAFAEHLTLESANTVFSGLLAHGEETRLVLDCTDNLAARHCINRLCIEHALPLVSASIAAFNGQLFAVDQRRFPKGGCYHCVFPSNTRAPQNCSSQGVLGPSVGVMASMQALLAMQLLLLATPPTSATKQTGNNQSFEEASTSIASARALLGRFWRFDAKLLQWHSAALTRDPECEVCGLKPSSLKPNSLKSSEFMQRQSSERVEKANANTQHSTAIVSFKSIHNRGLL</sequence>
<dbReference type="GO" id="GO:0016779">
    <property type="term" value="F:nucleotidyltransferase activity"/>
    <property type="evidence" value="ECO:0007669"/>
    <property type="project" value="TreeGrafter"/>
</dbReference>
<dbReference type="InterPro" id="IPR045886">
    <property type="entry name" value="ThiF/MoeB/HesA"/>
</dbReference>
<dbReference type="SUPFAM" id="SSF69572">
    <property type="entry name" value="Activating enzymes of the ubiquitin-like proteins"/>
    <property type="match status" value="1"/>
</dbReference>
<dbReference type="Pfam" id="PF00899">
    <property type="entry name" value="ThiF"/>
    <property type="match status" value="1"/>
</dbReference>
<comment type="similarity">
    <text evidence="1">Belongs to the HesA/MoeB/ThiF family.</text>
</comment>